<name>A0A0C2W5P7_9BACL</name>
<evidence type="ECO:0000313" key="1">
    <source>
        <dbReference type="EMBL" id="KIL51363.1"/>
    </source>
</evidence>
<comment type="caution">
    <text evidence="1">The sequence shown here is derived from an EMBL/GenBank/DDBJ whole genome shotgun (WGS) entry which is preliminary data.</text>
</comment>
<reference evidence="1 2" key="1">
    <citation type="submission" date="2015-01" db="EMBL/GenBank/DDBJ databases">
        <title>Genome sequence of Jeotgalibacillus alimentarius.</title>
        <authorList>
            <person name="Goh K.M."/>
            <person name="Chan K.-G."/>
            <person name="Yaakop A.S."/>
            <person name="Ee R."/>
            <person name="Gan H.M."/>
            <person name="Chan C.S."/>
        </authorList>
    </citation>
    <scope>NUCLEOTIDE SEQUENCE [LARGE SCALE GENOMIC DNA]</scope>
    <source>
        <strain evidence="1 2">YKJ-13</strain>
    </source>
</reference>
<dbReference type="RefSeq" id="WP_268747448.1">
    <property type="nucleotide sequence ID" value="NZ_JXRQ01000015.1"/>
</dbReference>
<dbReference type="AlphaFoldDB" id="A0A0C2W5P7"/>
<evidence type="ECO:0000313" key="2">
    <source>
        <dbReference type="Proteomes" id="UP000031950"/>
    </source>
</evidence>
<gene>
    <name evidence="1" type="ORF">KP77_08750</name>
</gene>
<dbReference type="Proteomes" id="UP000031950">
    <property type="component" value="Unassembled WGS sequence"/>
</dbReference>
<organism evidence="1 2">
    <name type="scientific">Jeotgalibacillus alimentarius</name>
    <dbReference type="NCBI Taxonomy" id="135826"/>
    <lineage>
        <taxon>Bacteria</taxon>
        <taxon>Bacillati</taxon>
        <taxon>Bacillota</taxon>
        <taxon>Bacilli</taxon>
        <taxon>Bacillales</taxon>
        <taxon>Caryophanaceae</taxon>
        <taxon>Jeotgalibacillus</taxon>
    </lineage>
</organism>
<protein>
    <submittedName>
        <fullName evidence="1">Uncharacterized protein</fullName>
    </submittedName>
</protein>
<accession>A0A0C2W5P7</accession>
<proteinExistence type="predicted"/>
<dbReference type="EMBL" id="JXRQ01000015">
    <property type="protein sequence ID" value="KIL51363.1"/>
    <property type="molecule type" value="Genomic_DNA"/>
</dbReference>
<sequence>MFDERGKPNVMRLSKTVQAELIILENNRDVREFVQNPAGS</sequence>
<keyword evidence="2" id="KW-1185">Reference proteome</keyword>
<dbReference type="PATRIC" id="fig|135826.4.peg.869"/>